<dbReference type="STRING" id="550983.A4R26_22180"/>
<dbReference type="InterPro" id="IPR017853">
    <property type="entry name" value="GH"/>
</dbReference>
<feature type="chain" id="PRO_5012506361" description="Alpha-galactosidase" evidence="1">
    <location>
        <begin position="35"/>
        <end position="742"/>
    </location>
</feature>
<organism evidence="2 3">
    <name type="scientific">Niastella populi</name>
    <dbReference type="NCBI Taxonomy" id="550983"/>
    <lineage>
        <taxon>Bacteria</taxon>
        <taxon>Pseudomonadati</taxon>
        <taxon>Bacteroidota</taxon>
        <taxon>Chitinophagia</taxon>
        <taxon>Chitinophagales</taxon>
        <taxon>Chitinophagaceae</taxon>
        <taxon>Niastella</taxon>
    </lineage>
</organism>
<protein>
    <recommendedName>
        <fullName evidence="4">Alpha-galactosidase</fullName>
    </recommendedName>
</protein>
<feature type="signal peptide" evidence="1">
    <location>
        <begin position="1"/>
        <end position="34"/>
    </location>
</feature>
<name>A0A1V9FKT7_9BACT</name>
<keyword evidence="1" id="KW-0732">Signal</keyword>
<gene>
    <name evidence="2" type="ORF">A4R26_22180</name>
</gene>
<accession>A0A1V9FKT7</accession>
<dbReference type="EMBL" id="LWBP01000186">
    <property type="protein sequence ID" value="OQP58891.1"/>
    <property type="molecule type" value="Genomic_DNA"/>
</dbReference>
<evidence type="ECO:0008006" key="4">
    <source>
        <dbReference type="Google" id="ProtNLM"/>
    </source>
</evidence>
<dbReference type="InterPro" id="IPR013785">
    <property type="entry name" value="Aldolase_TIM"/>
</dbReference>
<dbReference type="SUPFAM" id="SSF51445">
    <property type="entry name" value="(Trans)glycosidases"/>
    <property type="match status" value="1"/>
</dbReference>
<evidence type="ECO:0000313" key="2">
    <source>
        <dbReference type="EMBL" id="OQP58891.1"/>
    </source>
</evidence>
<evidence type="ECO:0000313" key="3">
    <source>
        <dbReference type="Proteomes" id="UP000192276"/>
    </source>
</evidence>
<dbReference type="Gene3D" id="3.20.20.70">
    <property type="entry name" value="Aldolase class I"/>
    <property type="match status" value="1"/>
</dbReference>
<evidence type="ECO:0000256" key="1">
    <source>
        <dbReference type="SAM" id="SignalP"/>
    </source>
</evidence>
<comment type="caution">
    <text evidence="2">The sequence shown here is derived from an EMBL/GenBank/DDBJ whole genome shotgun (WGS) entry which is preliminary data.</text>
</comment>
<dbReference type="AlphaFoldDB" id="A0A1V9FKT7"/>
<dbReference type="OrthoDB" id="1031955at2"/>
<proteinExistence type="predicted"/>
<keyword evidence="3" id="KW-1185">Reference proteome</keyword>
<dbReference type="Proteomes" id="UP000192276">
    <property type="component" value="Unassembled WGS sequence"/>
</dbReference>
<reference evidence="3" key="1">
    <citation type="submission" date="2016-04" db="EMBL/GenBank/DDBJ databases">
        <authorList>
            <person name="Chen L."/>
            <person name="Zhuang W."/>
            <person name="Wang G."/>
        </authorList>
    </citation>
    <scope>NUCLEOTIDE SEQUENCE [LARGE SCALE GENOMIC DNA]</scope>
    <source>
        <strain evidence="3">208</strain>
    </source>
</reference>
<sequence>MTSKKNIPHKTLSLSLLCLLLVPCLAVSRQKLVAADSIVISNDYVKVVADLQTGKVHYRFTSGTQFENTVAYVQDVKTGMLTSTAFGGHQGSADELSDPLGKAICLNLVHEDAAQPLRLTQYITVYEKQPFILLSAIATAKAGGAMVETRNISPLTVLPAAQGKITTPGKRVLFTDYPFDNDNWVDVISRPWGEAPVSGISYELASAYDQQTRNGFTVGSLVHDFWKTGIRYGTGAVSNRIDSFIVYGGAATKDDPSLPDSYGGKDGTHDYIQHGTQMGGAVASPLIYFSASEDVRNDLLQFGKTVKRIAGSRNWTKAVPFYWNSFGVEGVLGYEKVMMPGDVAKVCDFLHSLNNFNKSTQPVLSIDSYDQGIYSTEVLQSVGRYGKKKGQQMGFYFIPFALWTWKNNINNATLTNTSHALKDVILLDDNNNYVPYKDGEWGAFPLDPTHPATRDYIIGQLQKAKAIGAKFIKIDFLSAGALESSRRYHPQVRSGIQAYNYGMKMLKQLVDSIMGPDIFITQAISPLFPHQYAHTRFLSTDVYSHLRNDQSGFPHYGSTCASMISATHFWWTQGTLWPYTNMDVVVMKNFQKNKDLTETEVKVRLFSMMALGSILGDGTDFRNKESAARARRYLNNAAICDFFSTPKAFTPLHFPVGNGQSQQLSFYLPGDTLLVAAFNFDDAKPFTETFERTELQWPDKAYSLRDLLTGHEVGKIAKGQTAFTLSVPVKDALMIQLVPAER</sequence>